<dbReference type="NCBIfam" id="TIGR01383">
    <property type="entry name" value="not_thiJ"/>
    <property type="match status" value="1"/>
</dbReference>
<proteinExistence type="predicted"/>
<dbReference type="InterPro" id="IPR050325">
    <property type="entry name" value="Prot/Nucl_acid_deglycase"/>
</dbReference>
<name>A0A931AS61_9FIRM</name>
<gene>
    <name evidence="3" type="ORF">I0Q91_08675</name>
</gene>
<evidence type="ECO:0000313" key="4">
    <source>
        <dbReference type="Proteomes" id="UP000621436"/>
    </source>
</evidence>
<keyword evidence="1" id="KW-0677">Repeat</keyword>
<dbReference type="InterPro" id="IPR002818">
    <property type="entry name" value="DJ-1/PfpI"/>
</dbReference>
<organism evidence="3 4">
    <name type="scientific">Halonatronomonas betaini</name>
    <dbReference type="NCBI Taxonomy" id="2778430"/>
    <lineage>
        <taxon>Bacteria</taxon>
        <taxon>Bacillati</taxon>
        <taxon>Bacillota</taxon>
        <taxon>Clostridia</taxon>
        <taxon>Halanaerobiales</taxon>
        <taxon>Halarsenatibacteraceae</taxon>
        <taxon>Halonatronomonas</taxon>
    </lineage>
</organism>
<protein>
    <submittedName>
        <fullName evidence="3">DJ-1/PfpI family protein</fullName>
    </submittedName>
</protein>
<dbReference type="SUPFAM" id="SSF52317">
    <property type="entry name" value="Class I glutamine amidotransferase-like"/>
    <property type="match status" value="1"/>
</dbReference>
<dbReference type="GO" id="GO:0005737">
    <property type="term" value="C:cytoplasm"/>
    <property type="evidence" value="ECO:0007669"/>
    <property type="project" value="TreeGrafter"/>
</dbReference>
<dbReference type="EMBL" id="JADPIE010000004">
    <property type="protein sequence ID" value="MBF8437149.1"/>
    <property type="molecule type" value="Genomic_DNA"/>
</dbReference>
<dbReference type="Pfam" id="PF01965">
    <property type="entry name" value="DJ-1_PfpI"/>
    <property type="match status" value="1"/>
</dbReference>
<dbReference type="Proteomes" id="UP000621436">
    <property type="component" value="Unassembled WGS sequence"/>
</dbReference>
<dbReference type="InterPro" id="IPR029062">
    <property type="entry name" value="Class_I_gatase-like"/>
</dbReference>
<dbReference type="FunFam" id="3.40.50.880:FF:000015">
    <property type="entry name" value="Protein DJ-1 homolog C"/>
    <property type="match status" value="1"/>
</dbReference>
<comment type="caution">
    <text evidence="3">The sequence shown here is derived from an EMBL/GenBank/DDBJ whole genome shotgun (WGS) entry which is preliminary data.</text>
</comment>
<sequence length="182" mass="20185">MAKIIVPLARGFEEVEAVTVIDLLRRADIEVVVAGLTETDVMGAHGLIIQADQRFKNINWRVFDGIVLPGGMPGAENLRQDKNIISLVQEFDARDKLVAAICAAPIVLKGAGILDGKKLTSYPEFADEFVRYDYLEDPVVIDDNIITSRGPGTAMNFALSIIEYLKGEEERVKHEENLLYKL</sequence>
<reference evidence="3" key="1">
    <citation type="submission" date="2020-11" db="EMBL/GenBank/DDBJ databases">
        <title>Halonatronomonas betainensis gen. nov., sp. nov. a novel haloalkaliphilic representative of the family Halanaerobiacae capable of betaine degradation.</title>
        <authorList>
            <person name="Boltyanskaya Y."/>
            <person name="Kevbrin V."/>
            <person name="Detkova E."/>
            <person name="Grouzdev D.S."/>
            <person name="Koziaeva V."/>
            <person name="Zhilina T."/>
        </authorList>
    </citation>
    <scope>NUCLEOTIDE SEQUENCE</scope>
    <source>
        <strain evidence="3">Z-7014</strain>
    </source>
</reference>
<dbReference type="CDD" id="cd03135">
    <property type="entry name" value="GATase1_DJ-1"/>
    <property type="match status" value="1"/>
</dbReference>
<accession>A0A931AS61</accession>
<dbReference type="InterPro" id="IPR006287">
    <property type="entry name" value="DJ-1"/>
</dbReference>
<dbReference type="RefSeq" id="WP_270454106.1">
    <property type="nucleotide sequence ID" value="NZ_JADPIE010000004.1"/>
</dbReference>
<dbReference type="PANTHER" id="PTHR48094">
    <property type="entry name" value="PROTEIN/NUCLEIC ACID DEGLYCASE DJ-1-RELATED"/>
    <property type="match status" value="1"/>
</dbReference>
<feature type="domain" description="DJ-1/PfpI" evidence="2">
    <location>
        <begin position="3"/>
        <end position="163"/>
    </location>
</feature>
<evidence type="ECO:0000259" key="2">
    <source>
        <dbReference type="Pfam" id="PF01965"/>
    </source>
</evidence>
<evidence type="ECO:0000313" key="3">
    <source>
        <dbReference type="EMBL" id="MBF8437149.1"/>
    </source>
</evidence>
<dbReference type="Gene3D" id="3.40.50.880">
    <property type="match status" value="1"/>
</dbReference>
<keyword evidence="4" id="KW-1185">Reference proteome</keyword>
<evidence type="ECO:0000256" key="1">
    <source>
        <dbReference type="ARBA" id="ARBA00022737"/>
    </source>
</evidence>
<dbReference type="AlphaFoldDB" id="A0A931AS61"/>
<dbReference type="PANTHER" id="PTHR48094:SF12">
    <property type="entry name" value="PARKINSON DISEASE PROTEIN 7 HOMOLOG"/>
    <property type="match status" value="1"/>
</dbReference>